<feature type="region of interest" description="Disordered" evidence="1">
    <location>
        <begin position="1"/>
        <end position="39"/>
    </location>
</feature>
<dbReference type="Proteomes" id="UP000316406">
    <property type="component" value="Unassembled WGS sequence"/>
</dbReference>
<dbReference type="AlphaFoldDB" id="A0A556CCR3"/>
<sequence length="85" mass="8885">MTKGNTNMPMSGTTSPKVRTISSGVGRSTRPTTSARPEIPKMAMLSTVTMLRGMGGSSRAMSMAAAPAAQARMNMAIPVGRLWAK</sequence>
<evidence type="ECO:0000313" key="3">
    <source>
        <dbReference type="Proteomes" id="UP000316406"/>
    </source>
</evidence>
<name>A0A556CCR3_BREAU</name>
<gene>
    <name evidence="2" type="ORF">FO013_13765</name>
</gene>
<evidence type="ECO:0000313" key="2">
    <source>
        <dbReference type="EMBL" id="TSI15086.1"/>
    </source>
</evidence>
<proteinExistence type="predicted"/>
<organism evidence="2 3">
    <name type="scientific">Brevibacterium aurantiacum</name>
    <dbReference type="NCBI Taxonomy" id="273384"/>
    <lineage>
        <taxon>Bacteria</taxon>
        <taxon>Bacillati</taxon>
        <taxon>Actinomycetota</taxon>
        <taxon>Actinomycetes</taxon>
        <taxon>Micrococcales</taxon>
        <taxon>Brevibacteriaceae</taxon>
        <taxon>Brevibacterium</taxon>
    </lineage>
</organism>
<dbReference type="EMBL" id="VLTK01000007">
    <property type="protein sequence ID" value="TSI15086.1"/>
    <property type="molecule type" value="Genomic_DNA"/>
</dbReference>
<keyword evidence="3" id="KW-1185">Reference proteome</keyword>
<reference evidence="2 3" key="1">
    <citation type="submission" date="2019-07" db="EMBL/GenBank/DDBJ databases">
        <title>Draft genome sequence of Brevibacterium aurantiacum XU54 isolated from Xinjiang China.</title>
        <authorList>
            <person name="Xu X."/>
        </authorList>
    </citation>
    <scope>NUCLEOTIDE SEQUENCE [LARGE SCALE GENOMIC DNA]</scope>
    <source>
        <strain evidence="2 3">XU54</strain>
    </source>
</reference>
<feature type="compositionally biased region" description="Polar residues" evidence="1">
    <location>
        <begin position="1"/>
        <end position="35"/>
    </location>
</feature>
<evidence type="ECO:0000256" key="1">
    <source>
        <dbReference type="SAM" id="MobiDB-lite"/>
    </source>
</evidence>
<dbReference type="RefSeq" id="WP_143923132.1">
    <property type="nucleotide sequence ID" value="NZ_VLTK01000007.1"/>
</dbReference>
<protein>
    <submittedName>
        <fullName evidence="2">Uncharacterized protein</fullName>
    </submittedName>
</protein>
<comment type="caution">
    <text evidence="2">The sequence shown here is derived from an EMBL/GenBank/DDBJ whole genome shotgun (WGS) entry which is preliminary data.</text>
</comment>
<accession>A0A556CCR3</accession>